<dbReference type="Proteomes" id="UP000001880">
    <property type="component" value="Chromosome"/>
</dbReference>
<evidence type="ECO:0000256" key="1">
    <source>
        <dbReference type="SAM" id="SignalP"/>
    </source>
</evidence>
<evidence type="ECO:0008006" key="4">
    <source>
        <dbReference type="Google" id="ProtNLM"/>
    </source>
</evidence>
<proteinExistence type="predicted"/>
<keyword evidence="1" id="KW-0732">Signal</keyword>
<evidence type="ECO:0000313" key="2">
    <source>
        <dbReference type="EMBL" id="ACY16192.1"/>
    </source>
</evidence>
<dbReference type="RefSeq" id="WP_012828791.1">
    <property type="nucleotide sequence ID" value="NC_013440.1"/>
</dbReference>
<feature type="chain" id="PRO_5003011763" description="Lipoprotein" evidence="1">
    <location>
        <begin position="34"/>
        <end position="471"/>
    </location>
</feature>
<dbReference type="EMBL" id="CP001804">
    <property type="protein sequence ID" value="ACY16192.1"/>
    <property type="molecule type" value="Genomic_DNA"/>
</dbReference>
<dbReference type="AlphaFoldDB" id="D0LY42"/>
<keyword evidence="3" id="KW-1185">Reference proteome</keyword>
<reference evidence="2 3" key="1">
    <citation type="journal article" date="2010" name="Stand. Genomic Sci.">
        <title>Complete genome sequence of Haliangium ochraceum type strain (SMP-2).</title>
        <authorList>
            <consortium name="US DOE Joint Genome Institute (JGI-PGF)"/>
            <person name="Ivanova N."/>
            <person name="Daum C."/>
            <person name="Lang E."/>
            <person name="Abt B."/>
            <person name="Kopitz M."/>
            <person name="Saunders E."/>
            <person name="Lapidus A."/>
            <person name="Lucas S."/>
            <person name="Glavina Del Rio T."/>
            <person name="Nolan M."/>
            <person name="Tice H."/>
            <person name="Copeland A."/>
            <person name="Cheng J.F."/>
            <person name="Chen F."/>
            <person name="Bruce D."/>
            <person name="Goodwin L."/>
            <person name="Pitluck S."/>
            <person name="Mavromatis K."/>
            <person name="Pati A."/>
            <person name="Mikhailova N."/>
            <person name="Chen A."/>
            <person name="Palaniappan K."/>
            <person name="Land M."/>
            <person name="Hauser L."/>
            <person name="Chang Y.J."/>
            <person name="Jeffries C.D."/>
            <person name="Detter J.C."/>
            <person name="Brettin T."/>
            <person name="Rohde M."/>
            <person name="Goker M."/>
            <person name="Bristow J."/>
            <person name="Markowitz V."/>
            <person name="Eisen J.A."/>
            <person name="Hugenholtz P."/>
            <person name="Kyrpides N.C."/>
            <person name="Klenk H.P."/>
        </authorList>
    </citation>
    <scope>NUCLEOTIDE SEQUENCE [LARGE SCALE GENOMIC DNA]</scope>
    <source>
        <strain evidence="3">DSM 14365 / CIP 107738 / JCM 11303 / AJ 13395 / SMP-2</strain>
    </source>
</reference>
<sequence>MSARHRRQHRRRRGASKATLLAAVACAGLAASAAGCEENRVSIAPFPIAVDQSAGAVVVELGIDHGDEPAPGSTVLALVDTMSPLTVVDSVALGQGFQIPERRIHELSLYSASGDGDSSRKARFRGVSTLVLHPCASSGDEDDGGPCPVGVENQSERVSAILGADLLSRGAARFQFADSLLSLLPDVSGDNKVRSLLCESVFPDPYYGGGTLLVSGAEVSYNGRRIALGACLLSEAPVSEGEDSAAPTCPSSDADAGSGVALPDTGNAVSALFVLSTGLPITLVSRSLYERYAAACAARSDCDAPGLGTEEVTINLPQGPVLGYLTSFQNLALVSEFSDERGPCQELYANAFMLACGDCADADDAACPCEDDDLFCRTGSVVHLRREFPVAVVSDALALFQGLRDELRPELAEIDGLLAPSALLPLELDVDYPNNRLLARCASLDDDTCYTSPAVIDRETRAFAQEHCGEE</sequence>
<name>D0LY42_HALO1</name>
<gene>
    <name evidence="2" type="ordered locus">Hoch_3691</name>
</gene>
<dbReference type="KEGG" id="hoh:Hoch_3691"/>
<organism evidence="2 3">
    <name type="scientific">Haliangium ochraceum (strain DSM 14365 / JCM 11303 / SMP-2)</name>
    <dbReference type="NCBI Taxonomy" id="502025"/>
    <lineage>
        <taxon>Bacteria</taxon>
        <taxon>Pseudomonadati</taxon>
        <taxon>Myxococcota</taxon>
        <taxon>Polyangia</taxon>
        <taxon>Haliangiales</taxon>
        <taxon>Kofleriaceae</taxon>
        <taxon>Haliangium</taxon>
    </lineage>
</organism>
<protein>
    <recommendedName>
        <fullName evidence="4">Lipoprotein</fullName>
    </recommendedName>
</protein>
<accession>D0LY42</accession>
<dbReference type="HOGENOM" id="CLU_579733_0_0_7"/>
<evidence type="ECO:0000313" key="3">
    <source>
        <dbReference type="Proteomes" id="UP000001880"/>
    </source>
</evidence>
<feature type="signal peptide" evidence="1">
    <location>
        <begin position="1"/>
        <end position="33"/>
    </location>
</feature>